<accession>A0A813KIE8</accession>
<evidence type="ECO:0000313" key="2">
    <source>
        <dbReference type="EMBL" id="CAE8700777.1"/>
    </source>
</evidence>
<name>A0A813KIE8_POLGL</name>
<reference evidence="2" key="1">
    <citation type="submission" date="2021-02" db="EMBL/GenBank/DDBJ databases">
        <authorList>
            <person name="Dougan E. K."/>
            <person name="Rhodes N."/>
            <person name="Thang M."/>
            <person name="Chan C."/>
        </authorList>
    </citation>
    <scope>NUCLEOTIDE SEQUENCE</scope>
</reference>
<feature type="compositionally biased region" description="Polar residues" evidence="1">
    <location>
        <begin position="121"/>
        <end position="136"/>
    </location>
</feature>
<proteinExistence type="predicted"/>
<dbReference type="AlphaFoldDB" id="A0A813KIE8"/>
<sequence length="193" mass="20940">EMKEYFMICGMSPEGATNALKEQIVSSTIADDDLETHRQGGGIREKVMASVGEMELIGLIALAAAELRRRKPFQDHPANQNFSEKVNEGLVSGRFRRVLDQRKREAQQDPKDQKKTKGNVWGSTVGNDDKSSQTQPDDGESAGPLDVDVIMGRFSPRFLQATVTAAAENAPIEEEAQGAGSTHGGMSRTGSFS</sequence>
<evidence type="ECO:0000256" key="1">
    <source>
        <dbReference type="SAM" id="MobiDB-lite"/>
    </source>
</evidence>
<dbReference type="EMBL" id="CAJNNW010029587">
    <property type="protein sequence ID" value="CAE8700777.1"/>
    <property type="molecule type" value="Genomic_DNA"/>
</dbReference>
<dbReference type="Proteomes" id="UP000626109">
    <property type="component" value="Unassembled WGS sequence"/>
</dbReference>
<feature type="region of interest" description="Disordered" evidence="1">
    <location>
        <begin position="93"/>
        <end position="146"/>
    </location>
</feature>
<protein>
    <submittedName>
        <fullName evidence="2">Uncharacterized protein</fullName>
    </submittedName>
</protein>
<feature type="region of interest" description="Disordered" evidence="1">
    <location>
        <begin position="165"/>
        <end position="193"/>
    </location>
</feature>
<feature type="non-terminal residue" evidence="2">
    <location>
        <position position="1"/>
    </location>
</feature>
<feature type="compositionally biased region" description="Basic and acidic residues" evidence="1">
    <location>
        <begin position="97"/>
        <end position="115"/>
    </location>
</feature>
<evidence type="ECO:0000313" key="3">
    <source>
        <dbReference type="Proteomes" id="UP000626109"/>
    </source>
</evidence>
<organism evidence="2 3">
    <name type="scientific">Polarella glacialis</name>
    <name type="common">Dinoflagellate</name>
    <dbReference type="NCBI Taxonomy" id="89957"/>
    <lineage>
        <taxon>Eukaryota</taxon>
        <taxon>Sar</taxon>
        <taxon>Alveolata</taxon>
        <taxon>Dinophyceae</taxon>
        <taxon>Suessiales</taxon>
        <taxon>Suessiaceae</taxon>
        <taxon>Polarella</taxon>
    </lineage>
</organism>
<comment type="caution">
    <text evidence="2">The sequence shown here is derived from an EMBL/GenBank/DDBJ whole genome shotgun (WGS) entry which is preliminary data.</text>
</comment>
<gene>
    <name evidence="2" type="ORF">PGLA2088_LOCUS31779</name>
</gene>